<keyword evidence="1" id="KW-0812">Transmembrane</keyword>
<protein>
    <submittedName>
        <fullName evidence="2">DUF2752 domain-containing protein</fullName>
    </submittedName>
</protein>
<keyword evidence="1" id="KW-0472">Membrane</keyword>
<keyword evidence="1" id="KW-1133">Transmembrane helix</keyword>
<organism evidence="2 3">
    <name type="scientific">Winogradskyella litorisediminis</name>
    <dbReference type="NCBI Taxonomy" id="1156618"/>
    <lineage>
        <taxon>Bacteria</taxon>
        <taxon>Pseudomonadati</taxon>
        <taxon>Bacteroidota</taxon>
        <taxon>Flavobacteriia</taxon>
        <taxon>Flavobacteriales</taxon>
        <taxon>Flavobacteriaceae</taxon>
        <taxon>Winogradskyella</taxon>
    </lineage>
</organism>
<dbReference type="EMBL" id="JBHTJL010000015">
    <property type="protein sequence ID" value="MFD1063745.1"/>
    <property type="molecule type" value="Genomic_DNA"/>
</dbReference>
<name>A0ABW3NAU7_9FLAO</name>
<reference evidence="3" key="1">
    <citation type="journal article" date="2019" name="Int. J. Syst. Evol. Microbiol.">
        <title>The Global Catalogue of Microorganisms (GCM) 10K type strain sequencing project: providing services to taxonomists for standard genome sequencing and annotation.</title>
        <authorList>
            <consortium name="The Broad Institute Genomics Platform"/>
            <consortium name="The Broad Institute Genome Sequencing Center for Infectious Disease"/>
            <person name="Wu L."/>
            <person name="Ma J."/>
        </authorList>
    </citation>
    <scope>NUCLEOTIDE SEQUENCE [LARGE SCALE GENOMIC DNA]</scope>
    <source>
        <strain evidence="3">CCUG 62215</strain>
    </source>
</reference>
<feature type="transmembrane region" description="Helical" evidence="1">
    <location>
        <begin position="63"/>
        <end position="80"/>
    </location>
</feature>
<accession>A0ABW3NAU7</accession>
<proteinExistence type="predicted"/>
<keyword evidence="3" id="KW-1185">Reference proteome</keyword>
<evidence type="ECO:0000313" key="3">
    <source>
        <dbReference type="Proteomes" id="UP001597013"/>
    </source>
</evidence>
<evidence type="ECO:0000313" key="2">
    <source>
        <dbReference type="EMBL" id="MFD1063745.1"/>
    </source>
</evidence>
<dbReference type="Pfam" id="PF10825">
    <property type="entry name" value="DUF2752"/>
    <property type="match status" value="1"/>
</dbReference>
<dbReference type="RefSeq" id="WP_386131171.1">
    <property type="nucleotide sequence ID" value="NZ_JBHTJL010000015.1"/>
</dbReference>
<dbReference type="InterPro" id="IPR021215">
    <property type="entry name" value="DUF2752"/>
</dbReference>
<gene>
    <name evidence="2" type="ORF">ACFQ1Q_10855</name>
</gene>
<dbReference type="Proteomes" id="UP001597013">
    <property type="component" value="Unassembled WGS sequence"/>
</dbReference>
<comment type="caution">
    <text evidence="2">The sequence shown here is derived from an EMBL/GenBank/DDBJ whole genome shotgun (WGS) entry which is preliminary data.</text>
</comment>
<evidence type="ECO:0000256" key="1">
    <source>
        <dbReference type="SAM" id="Phobius"/>
    </source>
</evidence>
<feature type="transmembrane region" description="Helical" evidence="1">
    <location>
        <begin position="92"/>
        <end position="112"/>
    </location>
</feature>
<sequence length="125" mass="14793">MIPIFFLVKYYYFNDPEVSKGEGIFPKCPFYVVTDFHCPGCGSQRAIHDLLHLRVLDALKHNVTLIIVVIVLLAKLYAIITTRYKKKYHYNLTYKPWFTYAIIVIVFLYWILRNIPIYPFTELAP</sequence>